<protein>
    <submittedName>
        <fullName evidence="1">Uncharacterized protein</fullName>
    </submittedName>
</protein>
<evidence type="ECO:0000313" key="2">
    <source>
        <dbReference type="Proteomes" id="UP000009872"/>
    </source>
</evidence>
<sequence length="78" mass="8825">MVVHIAKLPRCQIAKTLVRGNFIKYMLRSISVPSPCNLHIISVSGPYQVRTSPLPIDMEQVRSWYGPDTEMVISLRVS</sequence>
<accession>K9E764</accession>
<comment type="caution">
    <text evidence="1">The sequence shown here is derived from an EMBL/GenBank/DDBJ whole genome shotgun (WGS) entry which is preliminary data.</text>
</comment>
<name>K9E764_9BACE</name>
<keyword evidence="2" id="KW-1185">Reference proteome</keyword>
<dbReference type="STRING" id="742727.HMPREF9447_00120"/>
<proteinExistence type="predicted"/>
<dbReference type="RefSeq" id="WP_009127256.1">
    <property type="nucleotide sequence ID" value="NZ_JH992940.1"/>
</dbReference>
<dbReference type="HOGENOM" id="CLU_2614682_0_0_10"/>
<dbReference type="AlphaFoldDB" id="K9E764"/>
<dbReference type="Proteomes" id="UP000009872">
    <property type="component" value="Unassembled WGS sequence"/>
</dbReference>
<reference evidence="1 2" key="1">
    <citation type="submission" date="2012-09" db="EMBL/GenBank/DDBJ databases">
        <title>The Genome Sequence of Bacteroides oleiciplenus YIT 12058.</title>
        <authorList>
            <consortium name="The Broad Institute Genome Sequencing Platform"/>
            <person name="Earl A."/>
            <person name="Ward D."/>
            <person name="Feldgarden M."/>
            <person name="Gevers D."/>
            <person name="Morotomi M."/>
            <person name="Walker B."/>
            <person name="Young S.K."/>
            <person name="Zeng Q."/>
            <person name="Gargeya S."/>
            <person name="Fitzgerald M."/>
            <person name="Haas B."/>
            <person name="Abouelleil A."/>
            <person name="Alvarado L."/>
            <person name="Arachchi H.M."/>
            <person name="Berlin A.M."/>
            <person name="Chapman S.B."/>
            <person name="Goldberg J."/>
            <person name="Griggs A."/>
            <person name="Gujja S."/>
            <person name="Hansen M."/>
            <person name="Howarth C."/>
            <person name="Imamovic A."/>
            <person name="Larimer J."/>
            <person name="McCowen C."/>
            <person name="Montmayeur A."/>
            <person name="Murphy C."/>
            <person name="Neiman D."/>
            <person name="Pearson M."/>
            <person name="Priest M."/>
            <person name="Roberts A."/>
            <person name="Saif S."/>
            <person name="Shea T."/>
            <person name="Sisk P."/>
            <person name="Sykes S."/>
            <person name="Wortman J."/>
            <person name="Nusbaum C."/>
            <person name="Birren B."/>
        </authorList>
    </citation>
    <scope>NUCLEOTIDE SEQUENCE [LARGE SCALE GENOMIC DNA]</scope>
    <source>
        <strain evidence="1 2">YIT 12058</strain>
    </source>
</reference>
<organism evidence="1 2">
    <name type="scientific">Bacteroides oleiciplenus YIT 12058</name>
    <dbReference type="NCBI Taxonomy" id="742727"/>
    <lineage>
        <taxon>Bacteria</taxon>
        <taxon>Pseudomonadati</taxon>
        <taxon>Bacteroidota</taxon>
        <taxon>Bacteroidia</taxon>
        <taxon>Bacteroidales</taxon>
        <taxon>Bacteroidaceae</taxon>
        <taxon>Bacteroides</taxon>
    </lineage>
</organism>
<evidence type="ECO:0000313" key="1">
    <source>
        <dbReference type="EMBL" id="EKU92463.1"/>
    </source>
</evidence>
<gene>
    <name evidence="1" type="ORF">HMPREF9447_00120</name>
</gene>
<dbReference type="EMBL" id="ADLF01000001">
    <property type="protein sequence ID" value="EKU92463.1"/>
    <property type="molecule type" value="Genomic_DNA"/>
</dbReference>